<evidence type="ECO:0000256" key="1">
    <source>
        <dbReference type="ARBA" id="ARBA00023295"/>
    </source>
</evidence>
<dbReference type="InterPro" id="IPR014718">
    <property type="entry name" value="GH-type_carb-bd"/>
</dbReference>
<keyword evidence="4" id="KW-0378">Hydrolase</keyword>
<evidence type="ECO:0000256" key="2">
    <source>
        <dbReference type="ARBA" id="ARBA00023326"/>
    </source>
</evidence>
<dbReference type="InterPro" id="IPR017853">
    <property type="entry name" value="GH"/>
</dbReference>
<evidence type="ECO:0000313" key="5">
    <source>
        <dbReference type="Proteomes" id="UP000315389"/>
    </source>
</evidence>
<name>A0A542ZWD7_RARFA</name>
<evidence type="ECO:0000259" key="3">
    <source>
        <dbReference type="PROSITE" id="PS50853"/>
    </source>
</evidence>
<feature type="domain" description="Fibronectin type-III" evidence="3">
    <location>
        <begin position="815"/>
        <end position="907"/>
    </location>
</feature>
<dbReference type="InterPro" id="IPR036116">
    <property type="entry name" value="FN3_sf"/>
</dbReference>
<dbReference type="Pfam" id="PF09985">
    <property type="entry name" value="Glucodextran_C"/>
    <property type="match status" value="1"/>
</dbReference>
<dbReference type="GO" id="GO:0030246">
    <property type="term" value="F:carbohydrate binding"/>
    <property type="evidence" value="ECO:0007669"/>
    <property type="project" value="InterPro"/>
</dbReference>
<comment type="caution">
    <text evidence="4">The sequence shown here is derived from an EMBL/GenBank/DDBJ whole genome shotgun (WGS) entry which is preliminary data.</text>
</comment>
<dbReference type="OrthoDB" id="9807519at2"/>
<dbReference type="PROSITE" id="PS51318">
    <property type="entry name" value="TAT"/>
    <property type="match status" value="1"/>
</dbReference>
<dbReference type="Pfam" id="PF14509">
    <property type="entry name" value="GH97_C"/>
    <property type="match status" value="1"/>
</dbReference>
<evidence type="ECO:0000313" key="4">
    <source>
        <dbReference type="EMBL" id="TQL64658.1"/>
    </source>
</evidence>
<dbReference type="Gene3D" id="2.70.98.10">
    <property type="match status" value="1"/>
</dbReference>
<dbReference type="InterPro" id="IPR006311">
    <property type="entry name" value="TAT_signal"/>
</dbReference>
<gene>
    <name evidence="4" type="ORF">FB461_1167</name>
</gene>
<protein>
    <submittedName>
        <fullName evidence="4">Glycosyl hydrolase family 97</fullName>
    </submittedName>
</protein>
<keyword evidence="5" id="KW-1185">Reference proteome</keyword>
<dbReference type="InterPro" id="IPR013785">
    <property type="entry name" value="Aldolase_TIM"/>
</dbReference>
<dbReference type="PANTHER" id="PTHR35803:SF1">
    <property type="entry name" value="GLUCAN 1,4-ALPHA-GLUCOSIDASE SUSB"/>
    <property type="match status" value="1"/>
</dbReference>
<dbReference type="InterPro" id="IPR003961">
    <property type="entry name" value="FN3_dom"/>
</dbReference>
<dbReference type="SUPFAM" id="SSF49344">
    <property type="entry name" value="CBD9-like"/>
    <property type="match status" value="1"/>
</dbReference>
<proteinExistence type="predicted"/>
<keyword evidence="2" id="KW-0119">Carbohydrate metabolism</keyword>
<dbReference type="InterPro" id="IPR019248">
    <property type="entry name" value="Glucodextran_C"/>
</dbReference>
<dbReference type="PROSITE" id="PS50853">
    <property type="entry name" value="FN3"/>
    <property type="match status" value="1"/>
</dbReference>
<dbReference type="InterPro" id="IPR013783">
    <property type="entry name" value="Ig-like_fold"/>
</dbReference>
<dbReference type="Proteomes" id="UP000315389">
    <property type="component" value="Unassembled WGS sequence"/>
</dbReference>
<dbReference type="GO" id="GO:0016798">
    <property type="term" value="F:hydrolase activity, acting on glycosyl bonds"/>
    <property type="evidence" value="ECO:0007669"/>
    <property type="project" value="UniProtKB-KW"/>
</dbReference>
<dbReference type="SUPFAM" id="SSF51445">
    <property type="entry name" value="(Trans)glycosidases"/>
    <property type="match status" value="1"/>
</dbReference>
<dbReference type="Pfam" id="PF10566">
    <property type="entry name" value="Glyco_hydro_97"/>
    <property type="match status" value="1"/>
</dbReference>
<keyword evidence="1" id="KW-0326">Glycosidase</keyword>
<dbReference type="Gene3D" id="2.60.40.1190">
    <property type="match status" value="1"/>
</dbReference>
<dbReference type="RefSeq" id="WP_142119756.1">
    <property type="nucleotide sequence ID" value="NZ_BAAASV010000001.1"/>
</dbReference>
<dbReference type="GO" id="GO:0000272">
    <property type="term" value="P:polysaccharide catabolic process"/>
    <property type="evidence" value="ECO:0007669"/>
    <property type="project" value="UniProtKB-KW"/>
</dbReference>
<dbReference type="SUPFAM" id="SSF49265">
    <property type="entry name" value="Fibronectin type III"/>
    <property type="match status" value="1"/>
</dbReference>
<dbReference type="InterPro" id="IPR029486">
    <property type="entry name" value="GH97_N"/>
</dbReference>
<reference evidence="4 5" key="1">
    <citation type="submission" date="2019-06" db="EMBL/GenBank/DDBJ databases">
        <title>Sequencing the genomes of 1000 actinobacteria strains.</title>
        <authorList>
            <person name="Klenk H.-P."/>
        </authorList>
    </citation>
    <scope>NUCLEOTIDE SEQUENCE [LARGE SCALE GENOMIC DNA]</scope>
    <source>
        <strain evidence="4 5">DSM 4813</strain>
    </source>
</reference>
<organism evidence="4 5">
    <name type="scientific">Rarobacter faecitabidus</name>
    <dbReference type="NCBI Taxonomy" id="13243"/>
    <lineage>
        <taxon>Bacteria</taxon>
        <taxon>Bacillati</taxon>
        <taxon>Actinomycetota</taxon>
        <taxon>Actinomycetes</taxon>
        <taxon>Micrococcales</taxon>
        <taxon>Rarobacteraceae</taxon>
        <taxon>Rarobacter</taxon>
    </lineage>
</organism>
<sequence>MTSHDTGTRSWRRMLPVGLAAGSLVVTGGALAVAPAALAAPAPAVVVVGDATTSPDGTIAIGVDVDADGQLVYSVTKDGEELVSESALGLNLVGGEILGDDAAITSASAQTTTDETWETYVGRDAEVRNHYTERTYAVTDNGYAFSVIARAYDDGVAFRYDVPNQTGLADLEIIDEVTQFNLTGNPDAWWTPQNFDDDEALWQQSTYATMGSSNAPATFRYANGDHLSIHEADLDDYSAMTLKKEPTGLRVELVPSMTRDAAVVRTGAGRDEPTPWRSLTIADNAGGLADSYLLENLNPAPDATLFADAQDWVKGATYVGIWWMLQQDLASWEEGDHHGATTERLKEYIDFAAANGIQGVLAEGWNKGWDGHWSDQDFDAPTDDLDIDEVLSYAESKGVEFIAHNETGSNPWGYETQINDGLFEQYKDWGIHYLKTGYVGSTPSIPSREDADAVYPGSTGDLTPKHHRYDQEMVNHFRFVLTEAAKNQINVNCHECVHGTGEIRTFPNAISREAMRGQEWDAFSGVGNTPEHQLILPFTRGLAAPMDYTPGVMDVAYNNRQPGNWRVKTTAAKQLAMTVNYFSGVQMAADMIEHYSINRGIEWYDGLPAQWDESHTLSADIGDHLVTARRKGTQWWIGAMNADQPRDLSFPLSFLGTGQWVAEIFADTAATDYDADPSSLDVTRVRVTSADTMVAQLGKSSGQAIRIRPATASDASLPSYGQPALTVQSLSAPASAERGDIVPVVATIVNNSPLTARKSFQVSVNGRPGVAQEVVLEPGGSTTLRYSVRIVGNDPVSVSVGGVTVNVAVTATVPVPQNVRLVSVTSTSVNIAWDPVPGASYEIYRRADVGVYPATPLASLPVGTTTWTDAKRANGNNYVIRAVLNGARSAASSEVSQFGTLVGTLSDPTGDDNGPGTYEYPKNGVYAPGSFDLTGVRVYDTGNGLTFVTAINAPIDNPWGCDTICLQHVEIYLGSGDGSAVPARAGTNLSASSPWSRAVVIDGRWNGGVYSAPGSAKVGDVSLSKLATRGEIAASISKSALPAGFNIGQARIGVGMFINIETPDAINNIRPVLNWDDPGNTDGWIPDWRPGGGLGYADFGSAAKDSDTRDGNALDIIVDESTQSQADLLNWTAHSPVILPLVALQPPAAETVAELIRNGGATEVVEQTPAANPQQGVTALTASGDRVPGLAVSFTLTGSATFAAGGQVAVVTTGADGKADVPAIRTSTALGTVKLSATAGDISQALADITVVPARVTVAKPSFSKRSQTYGHSSVATVTADVSGAIQGVVTFRNGGQVLGSAQLVRQGSSYRASIKLPRTLAAGVYKQVTASLALPDRPGATSVPAVTFTVVKARPGKVTVSAKRYKRSAKPVVTVKVAKLNNGAPAIGSVAISVGKKRVKTVSLPKGGTVKVKLAKKFSAKKSLKVRAVFLPKDARNVASKTSKSVTAKRR</sequence>
<dbReference type="EMBL" id="VFOS01000001">
    <property type="protein sequence ID" value="TQL64658.1"/>
    <property type="molecule type" value="Genomic_DNA"/>
</dbReference>
<dbReference type="InterPro" id="IPR019563">
    <property type="entry name" value="GH97_catalytic"/>
</dbReference>
<dbReference type="Gene3D" id="2.60.40.10">
    <property type="entry name" value="Immunoglobulins"/>
    <property type="match status" value="1"/>
</dbReference>
<dbReference type="Gene3D" id="3.20.20.70">
    <property type="entry name" value="Aldolase class I"/>
    <property type="match status" value="1"/>
</dbReference>
<dbReference type="InterPro" id="IPR029483">
    <property type="entry name" value="GH97_C"/>
</dbReference>
<keyword evidence="2" id="KW-0624">Polysaccharide degradation</keyword>
<dbReference type="Pfam" id="PF14508">
    <property type="entry name" value="GH97_N"/>
    <property type="match status" value="1"/>
</dbReference>
<accession>A0A542ZWD7</accession>
<dbReference type="PANTHER" id="PTHR35803">
    <property type="entry name" value="GLUCAN 1,4-ALPHA-GLUCOSIDASE SUSB-RELATED"/>
    <property type="match status" value="1"/>
</dbReference>
<dbReference type="CDD" id="cd00063">
    <property type="entry name" value="FN3"/>
    <property type="match status" value="1"/>
</dbReference>
<dbReference type="InterPro" id="IPR052720">
    <property type="entry name" value="Glycosyl_hydrolase_97"/>
</dbReference>